<keyword evidence="3 6" id="KW-0812">Transmembrane</keyword>
<feature type="transmembrane region" description="Helical" evidence="6">
    <location>
        <begin position="222"/>
        <end position="242"/>
    </location>
</feature>
<dbReference type="Proteomes" id="UP000284120">
    <property type="component" value="Unassembled WGS sequence"/>
</dbReference>
<feature type="transmembrane region" description="Helical" evidence="6">
    <location>
        <begin position="435"/>
        <end position="456"/>
    </location>
</feature>
<gene>
    <name evidence="7" type="ORF">DPV69_10210</name>
</gene>
<feature type="transmembrane region" description="Helical" evidence="6">
    <location>
        <begin position="399"/>
        <end position="423"/>
    </location>
</feature>
<reference evidence="7 8" key="1">
    <citation type="submission" date="2018-06" db="EMBL/GenBank/DDBJ databases">
        <title>Pedobacter endophyticus sp. nov., an endophytic bacterium isolated from a leaf of Triticum aestivum.</title>
        <authorList>
            <person name="Zhang L."/>
        </authorList>
    </citation>
    <scope>NUCLEOTIDE SEQUENCE [LARGE SCALE GENOMIC DNA]</scope>
    <source>
        <strain evidence="7 8">CM134L-2</strain>
    </source>
</reference>
<feature type="transmembrane region" description="Helical" evidence="6">
    <location>
        <begin position="125"/>
        <end position="150"/>
    </location>
</feature>
<feature type="transmembrane region" description="Helical" evidence="6">
    <location>
        <begin position="306"/>
        <end position="326"/>
    </location>
</feature>
<protein>
    <recommendedName>
        <fullName evidence="9">Polysaccharide biosynthesis protein</fullName>
    </recommendedName>
</protein>
<feature type="transmembrane region" description="Helical" evidence="6">
    <location>
        <begin position="157"/>
        <end position="176"/>
    </location>
</feature>
<accession>A0A3S3PNE0</accession>
<comment type="caution">
    <text evidence="7">The sequence shown here is derived from an EMBL/GenBank/DDBJ whole genome shotgun (WGS) entry which is preliminary data.</text>
</comment>
<dbReference type="OrthoDB" id="3224024at2"/>
<feature type="transmembrane region" description="Helical" evidence="6">
    <location>
        <begin position="49"/>
        <end position="68"/>
    </location>
</feature>
<evidence type="ECO:0000256" key="1">
    <source>
        <dbReference type="ARBA" id="ARBA00004651"/>
    </source>
</evidence>
<name>A0A3S3PNE0_9SPHI</name>
<evidence type="ECO:0000256" key="4">
    <source>
        <dbReference type="ARBA" id="ARBA00022989"/>
    </source>
</evidence>
<feature type="transmembrane region" description="Helical" evidence="6">
    <location>
        <begin position="88"/>
        <end position="113"/>
    </location>
</feature>
<keyword evidence="4 6" id="KW-1133">Transmembrane helix</keyword>
<evidence type="ECO:0000313" key="7">
    <source>
        <dbReference type="EMBL" id="RWU07360.1"/>
    </source>
</evidence>
<dbReference type="PANTHER" id="PTHR30250">
    <property type="entry name" value="PST FAMILY PREDICTED COLANIC ACID TRANSPORTER"/>
    <property type="match status" value="1"/>
</dbReference>
<evidence type="ECO:0000256" key="2">
    <source>
        <dbReference type="ARBA" id="ARBA00022475"/>
    </source>
</evidence>
<dbReference type="GO" id="GO:0005886">
    <property type="term" value="C:plasma membrane"/>
    <property type="evidence" value="ECO:0007669"/>
    <property type="project" value="UniProtKB-SubCell"/>
</dbReference>
<evidence type="ECO:0000313" key="8">
    <source>
        <dbReference type="Proteomes" id="UP000284120"/>
    </source>
</evidence>
<dbReference type="EMBL" id="SAYW01000003">
    <property type="protein sequence ID" value="RWU07360.1"/>
    <property type="molecule type" value="Genomic_DNA"/>
</dbReference>
<feature type="transmembrane region" description="Helical" evidence="6">
    <location>
        <begin position="375"/>
        <end position="393"/>
    </location>
</feature>
<feature type="transmembrane region" description="Helical" evidence="6">
    <location>
        <begin position="7"/>
        <end position="29"/>
    </location>
</feature>
<feature type="transmembrane region" description="Helical" evidence="6">
    <location>
        <begin position="468"/>
        <end position="490"/>
    </location>
</feature>
<dbReference type="Pfam" id="PF01943">
    <property type="entry name" value="Polysacc_synt"/>
    <property type="match status" value="1"/>
</dbReference>
<evidence type="ECO:0008006" key="9">
    <source>
        <dbReference type="Google" id="ProtNLM"/>
    </source>
</evidence>
<dbReference type="PANTHER" id="PTHR30250:SF26">
    <property type="entry name" value="PSMA PROTEIN"/>
    <property type="match status" value="1"/>
</dbReference>
<proteinExistence type="predicted"/>
<evidence type="ECO:0000256" key="6">
    <source>
        <dbReference type="SAM" id="Phobius"/>
    </source>
</evidence>
<keyword evidence="8" id="KW-1185">Reference proteome</keyword>
<evidence type="ECO:0000256" key="5">
    <source>
        <dbReference type="ARBA" id="ARBA00023136"/>
    </source>
</evidence>
<sequence length="508" mass="57397">MDKRRFVVNLVSNFFSALSGVGISFFLTPYIVEHLGKEAYGFFPLSNNFVMYAGIITTALNSMSSRYITISLEKKDIKEANTYFNSVLFGNILISLGFVLVSAIFCLFIDQVLDIPTALIHDVRLLFIFIFLSLVINVSSAVFQVTAFALNRFDKLAFINIISNVLKLGAIILLFYFFTPRIYFLGVVTAVTAFYMLVANYRLTKKLLPEVQISWSFFSKTALYVIVGSGIWNSIMAMANVVNTQLDLLIANHFFGASGMGFLSLTKFIPNAIYILLGIIVPIFLPEMLKAYANNDMNRLKKTLDLSFKAIFVVVLLPLSVFFVYGEVFFKLWLPTQDAHALHILSVITLVPFIVHGTVETVYHVFVITNKLRIASFWGIFVSIFNFVLVIVLCKYSSLGVYSIPVGALISGVISHLTFTPLYAAYCLQESRWYFFFKIIKGLAGFSVLVGISYGWKQLNLFMVNTWPMFIINSLILGAILLIVTLFMRFNSTTRADIFRKLRQKVNL</sequence>
<dbReference type="AlphaFoldDB" id="A0A3S3PNE0"/>
<feature type="transmembrane region" description="Helical" evidence="6">
    <location>
        <begin position="341"/>
        <end position="363"/>
    </location>
</feature>
<organism evidence="7 8">
    <name type="scientific">Pedobacter chitinilyticus</name>
    <dbReference type="NCBI Taxonomy" id="2233776"/>
    <lineage>
        <taxon>Bacteria</taxon>
        <taxon>Pseudomonadati</taxon>
        <taxon>Bacteroidota</taxon>
        <taxon>Sphingobacteriia</taxon>
        <taxon>Sphingobacteriales</taxon>
        <taxon>Sphingobacteriaceae</taxon>
        <taxon>Pedobacter</taxon>
    </lineage>
</organism>
<comment type="subcellular location">
    <subcellularLocation>
        <location evidence="1">Cell membrane</location>
        <topology evidence="1">Multi-pass membrane protein</topology>
    </subcellularLocation>
</comment>
<dbReference type="InterPro" id="IPR050833">
    <property type="entry name" value="Poly_Biosynth_Transport"/>
</dbReference>
<feature type="transmembrane region" description="Helical" evidence="6">
    <location>
        <begin position="182"/>
        <end position="201"/>
    </location>
</feature>
<keyword evidence="2" id="KW-1003">Cell membrane</keyword>
<feature type="transmembrane region" description="Helical" evidence="6">
    <location>
        <begin position="262"/>
        <end position="285"/>
    </location>
</feature>
<dbReference type="InterPro" id="IPR002797">
    <property type="entry name" value="Polysacc_synth"/>
</dbReference>
<keyword evidence="5 6" id="KW-0472">Membrane</keyword>
<dbReference type="RefSeq" id="WP_113647270.1">
    <property type="nucleotide sequence ID" value="NZ_QMHN01000003.1"/>
</dbReference>
<evidence type="ECO:0000256" key="3">
    <source>
        <dbReference type="ARBA" id="ARBA00022692"/>
    </source>
</evidence>